<dbReference type="EMBL" id="CP058952">
    <property type="protein sequence ID" value="QLI81029.1"/>
    <property type="molecule type" value="Genomic_DNA"/>
</dbReference>
<dbReference type="InterPro" id="IPR035906">
    <property type="entry name" value="MetI-like_sf"/>
</dbReference>
<dbReference type="AlphaFoldDB" id="A0A7D5ZFQ2"/>
<keyword evidence="3 8" id="KW-0813">Transport</keyword>
<evidence type="ECO:0000256" key="6">
    <source>
        <dbReference type="ARBA" id="ARBA00022989"/>
    </source>
</evidence>
<feature type="transmembrane region" description="Helical" evidence="8">
    <location>
        <begin position="93"/>
        <end position="114"/>
    </location>
</feature>
<keyword evidence="4" id="KW-1003">Cell membrane</keyword>
<evidence type="ECO:0000256" key="3">
    <source>
        <dbReference type="ARBA" id="ARBA00022448"/>
    </source>
</evidence>
<dbReference type="GO" id="GO:0055085">
    <property type="term" value="P:transmembrane transport"/>
    <property type="evidence" value="ECO:0007669"/>
    <property type="project" value="InterPro"/>
</dbReference>
<feature type="transmembrane region" description="Helical" evidence="8">
    <location>
        <begin position="276"/>
        <end position="300"/>
    </location>
</feature>
<keyword evidence="11" id="KW-1185">Reference proteome</keyword>
<comment type="subcellular location">
    <subcellularLocation>
        <location evidence="1 8">Cell membrane</location>
        <topology evidence="1 8">Multi-pass membrane protein</topology>
    </subcellularLocation>
</comment>
<dbReference type="InterPro" id="IPR000515">
    <property type="entry name" value="MetI-like"/>
</dbReference>
<evidence type="ECO:0000256" key="7">
    <source>
        <dbReference type="ARBA" id="ARBA00023136"/>
    </source>
</evidence>
<dbReference type="KEGG" id="cfon:HZU75_05535"/>
<organism evidence="10 11">
    <name type="scientific">Chitinibacter fontanus</name>
    <dbReference type="NCBI Taxonomy" id="1737446"/>
    <lineage>
        <taxon>Bacteria</taxon>
        <taxon>Pseudomonadati</taxon>
        <taxon>Pseudomonadota</taxon>
        <taxon>Betaproteobacteria</taxon>
        <taxon>Neisseriales</taxon>
        <taxon>Chitinibacteraceae</taxon>
        <taxon>Chitinibacter</taxon>
    </lineage>
</organism>
<dbReference type="PANTHER" id="PTHR42929">
    <property type="entry name" value="INNER MEMBRANE ABC TRANSPORTER PERMEASE PROTEIN YDCU-RELATED-RELATED"/>
    <property type="match status" value="1"/>
</dbReference>
<keyword evidence="5 8" id="KW-0812">Transmembrane</keyword>
<feature type="transmembrane region" description="Helical" evidence="8">
    <location>
        <begin position="126"/>
        <end position="147"/>
    </location>
</feature>
<gene>
    <name evidence="10" type="ORF">HZU75_05535</name>
</gene>
<evidence type="ECO:0000256" key="5">
    <source>
        <dbReference type="ARBA" id="ARBA00022692"/>
    </source>
</evidence>
<evidence type="ECO:0000313" key="11">
    <source>
        <dbReference type="Proteomes" id="UP000510822"/>
    </source>
</evidence>
<sequence>MAKSNRLNKWLISGPPLLYLLIFFAIPSLIMAFAAFRFPGDYGGLLPLIGPNPETGANEILVNASNWRDYLTFENFGRFFEDSIYVELFVKSFWYAGITTLVCLLLAYPLAWLIARSPKKYRDLMILLVILPFWSNFLIRVYAWMIILGPQGYFTMAINQVLGLIGIGPVQLMFSHFAVIIVLVYVHLPFMVLPLYANLEKHDLALLDAAQDLGASAWQRFWKVTWPLSLPGVWAGAALVFIPALGMFAVPDLIGGTDGIMIGNLIKQQFLDSRDWPFGSVLSIMLTLAVLGLAGLAALIGRGGKRNAL</sequence>
<dbReference type="GO" id="GO:0005886">
    <property type="term" value="C:plasma membrane"/>
    <property type="evidence" value="ECO:0007669"/>
    <property type="project" value="UniProtKB-SubCell"/>
</dbReference>
<accession>A0A7D5ZFQ2</accession>
<reference evidence="10 11" key="1">
    <citation type="journal article" date="2016" name="Int. J. Syst. Evol. Microbiol.">
        <title>Chitinibacter fontanus sp. nov., isolated from a spring.</title>
        <authorList>
            <person name="Sheu S.Y."/>
            <person name="Li Y.S."/>
            <person name="Young C.C."/>
            <person name="Chen W.M."/>
        </authorList>
    </citation>
    <scope>NUCLEOTIDE SEQUENCE [LARGE SCALE GENOMIC DNA]</scope>
    <source>
        <strain evidence="10 11">STM-7</strain>
    </source>
</reference>
<dbReference type="Pfam" id="PF00528">
    <property type="entry name" value="BPD_transp_1"/>
    <property type="match status" value="1"/>
</dbReference>
<name>A0A7D5ZFQ2_9NEIS</name>
<keyword evidence="6 8" id="KW-1133">Transmembrane helix</keyword>
<dbReference type="Proteomes" id="UP000510822">
    <property type="component" value="Chromosome"/>
</dbReference>
<evidence type="ECO:0000259" key="9">
    <source>
        <dbReference type="PROSITE" id="PS50928"/>
    </source>
</evidence>
<evidence type="ECO:0000256" key="2">
    <source>
        <dbReference type="ARBA" id="ARBA00007069"/>
    </source>
</evidence>
<dbReference type="SUPFAM" id="SSF161098">
    <property type="entry name" value="MetI-like"/>
    <property type="match status" value="1"/>
</dbReference>
<evidence type="ECO:0000313" key="10">
    <source>
        <dbReference type="EMBL" id="QLI81029.1"/>
    </source>
</evidence>
<dbReference type="RefSeq" id="WP_180308160.1">
    <property type="nucleotide sequence ID" value="NZ_CP058952.1"/>
</dbReference>
<proteinExistence type="inferred from homology"/>
<feature type="transmembrane region" description="Helical" evidence="8">
    <location>
        <begin position="177"/>
        <end position="197"/>
    </location>
</feature>
<dbReference type="PROSITE" id="PS50928">
    <property type="entry name" value="ABC_TM1"/>
    <property type="match status" value="1"/>
</dbReference>
<keyword evidence="7 8" id="KW-0472">Membrane</keyword>
<evidence type="ECO:0000256" key="4">
    <source>
        <dbReference type="ARBA" id="ARBA00022475"/>
    </source>
</evidence>
<dbReference type="CDD" id="cd06261">
    <property type="entry name" value="TM_PBP2"/>
    <property type="match status" value="1"/>
</dbReference>
<evidence type="ECO:0000256" key="8">
    <source>
        <dbReference type="RuleBase" id="RU363032"/>
    </source>
</evidence>
<dbReference type="PANTHER" id="PTHR42929:SF1">
    <property type="entry name" value="INNER MEMBRANE ABC TRANSPORTER PERMEASE PROTEIN YDCU-RELATED"/>
    <property type="match status" value="1"/>
</dbReference>
<comment type="similarity">
    <text evidence="2">Belongs to the binding-protein-dependent transport system permease family. CysTW subfamily.</text>
</comment>
<protein>
    <submittedName>
        <fullName evidence="10">ABC transporter permease</fullName>
    </submittedName>
</protein>
<dbReference type="Gene3D" id="1.10.3720.10">
    <property type="entry name" value="MetI-like"/>
    <property type="match status" value="1"/>
</dbReference>
<feature type="transmembrane region" description="Helical" evidence="8">
    <location>
        <begin position="233"/>
        <end position="255"/>
    </location>
</feature>
<feature type="domain" description="ABC transmembrane type-1" evidence="9">
    <location>
        <begin position="89"/>
        <end position="297"/>
    </location>
</feature>
<feature type="transmembrane region" description="Helical" evidence="8">
    <location>
        <begin position="16"/>
        <end position="38"/>
    </location>
</feature>
<evidence type="ECO:0000256" key="1">
    <source>
        <dbReference type="ARBA" id="ARBA00004651"/>
    </source>
</evidence>